<keyword evidence="2" id="KW-1185">Reference proteome</keyword>
<name>A0AAV8XKK4_9CUCU</name>
<reference evidence="1" key="1">
    <citation type="journal article" date="2023" name="Insect Mol. Biol.">
        <title>Genome sequencing provides insights into the evolution of gene families encoding plant cell wall-degrading enzymes in longhorned beetles.</title>
        <authorList>
            <person name="Shin N.R."/>
            <person name="Okamura Y."/>
            <person name="Kirsch R."/>
            <person name="Pauchet Y."/>
        </authorList>
    </citation>
    <scope>NUCLEOTIDE SEQUENCE</scope>
    <source>
        <strain evidence="1">AMC_N1</strain>
    </source>
</reference>
<proteinExistence type="predicted"/>
<evidence type="ECO:0000313" key="1">
    <source>
        <dbReference type="EMBL" id="KAJ8939497.1"/>
    </source>
</evidence>
<gene>
    <name evidence="1" type="ORF">NQ318_022552</name>
</gene>
<dbReference type="AlphaFoldDB" id="A0AAV8XKK4"/>
<sequence>MYPKKGKSVILVSSMHHSPTIDNSNKKPEIIMMYNDTKSGVDALDAKCALYSTSRRVNSRVIYQFALNGKIIRRLDFLRELGIQLIEEHLRLRMSNNKVPLKIRNMTGGHLRNTSFYFICIY</sequence>
<accession>A0AAV8XKK4</accession>
<dbReference type="Proteomes" id="UP001162162">
    <property type="component" value="Unassembled WGS sequence"/>
</dbReference>
<evidence type="ECO:0000313" key="2">
    <source>
        <dbReference type="Proteomes" id="UP001162162"/>
    </source>
</evidence>
<protein>
    <recommendedName>
        <fullName evidence="3">PiggyBac transposable element-derived protein domain-containing protein</fullName>
    </recommendedName>
</protein>
<organism evidence="1 2">
    <name type="scientific">Aromia moschata</name>
    <dbReference type="NCBI Taxonomy" id="1265417"/>
    <lineage>
        <taxon>Eukaryota</taxon>
        <taxon>Metazoa</taxon>
        <taxon>Ecdysozoa</taxon>
        <taxon>Arthropoda</taxon>
        <taxon>Hexapoda</taxon>
        <taxon>Insecta</taxon>
        <taxon>Pterygota</taxon>
        <taxon>Neoptera</taxon>
        <taxon>Endopterygota</taxon>
        <taxon>Coleoptera</taxon>
        <taxon>Polyphaga</taxon>
        <taxon>Cucujiformia</taxon>
        <taxon>Chrysomeloidea</taxon>
        <taxon>Cerambycidae</taxon>
        <taxon>Cerambycinae</taxon>
        <taxon>Callichromatini</taxon>
        <taxon>Aromia</taxon>
    </lineage>
</organism>
<dbReference type="EMBL" id="JAPWTK010000485">
    <property type="protein sequence ID" value="KAJ8939497.1"/>
    <property type="molecule type" value="Genomic_DNA"/>
</dbReference>
<evidence type="ECO:0008006" key="3">
    <source>
        <dbReference type="Google" id="ProtNLM"/>
    </source>
</evidence>
<comment type="caution">
    <text evidence="1">The sequence shown here is derived from an EMBL/GenBank/DDBJ whole genome shotgun (WGS) entry which is preliminary data.</text>
</comment>